<evidence type="ECO:0000313" key="11">
    <source>
        <dbReference type="WBParaSite" id="TCLT_0000544501-mRNA-1"/>
    </source>
</evidence>
<evidence type="ECO:0000256" key="3">
    <source>
        <dbReference type="ARBA" id="ARBA00019695"/>
    </source>
</evidence>
<dbReference type="EMBL" id="UYYF01004339">
    <property type="protein sequence ID" value="VDN02681.1"/>
    <property type="molecule type" value="Genomic_DNA"/>
</dbReference>
<comment type="similarity">
    <text evidence="2">Belongs to the Mediator complex subunit 22 family.</text>
</comment>
<dbReference type="STRING" id="103827.A0A0N5CYC6"/>
<keyword evidence="4" id="KW-0805">Transcription regulation</keyword>
<reference evidence="9 10" key="2">
    <citation type="submission" date="2018-11" db="EMBL/GenBank/DDBJ databases">
        <authorList>
            <consortium name="Pathogen Informatics"/>
        </authorList>
    </citation>
    <scope>NUCLEOTIDE SEQUENCE [LARGE SCALE GENOMIC DNA]</scope>
</reference>
<evidence type="ECO:0000256" key="7">
    <source>
        <dbReference type="ARBA" id="ARBA00025687"/>
    </source>
</evidence>
<dbReference type="Proteomes" id="UP000276776">
    <property type="component" value="Unassembled WGS sequence"/>
</dbReference>
<dbReference type="GO" id="GO:0016592">
    <property type="term" value="C:mediator complex"/>
    <property type="evidence" value="ECO:0007669"/>
    <property type="project" value="InterPro"/>
</dbReference>
<name>A0A0N5CYC6_THECL</name>
<evidence type="ECO:0000256" key="6">
    <source>
        <dbReference type="ARBA" id="ARBA00023242"/>
    </source>
</evidence>
<evidence type="ECO:0000313" key="10">
    <source>
        <dbReference type="Proteomes" id="UP000276776"/>
    </source>
</evidence>
<organism evidence="11">
    <name type="scientific">Thelazia callipaeda</name>
    <name type="common">Oriental eyeworm</name>
    <name type="synonym">Parasitic nematode</name>
    <dbReference type="NCBI Taxonomy" id="103827"/>
    <lineage>
        <taxon>Eukaryota</taxon>
        <taxon>Metazoa</taxon>
        <taxon>Ecdysozoa</taxon>
        <taxon>Nematoda</taxon>
        <taxon>Chromadorea</taxon>
        <taxon>Rhabditida</taxon>
        <taxon>Spirurina</taxon>
        <taxon>Spiruromorpha</taxon>
        <taxon>Thelazioidea</taxon>
        <taxon>Thelaziidae</taxon>
        <taxon>Thelazia</taxon>
    </lineage>
</organism>
<dbReference type="GO" id="GO:0003712">
    <property type="term" value="F:transcription coregulator activity"/>
    <property type="evidence" value="ECO:0007669"/>
    <property type="project" value="InterPro"/>
</dbReference>
<accession>A0A0N5CYC6</accession>
<dbReference type="WBParaSite" id="TCLT_0000544501-mRNA-1">
    <property type="protein sequence ID" value="TCLT_0000544501-mRNA-1"/>
    <property type="gene ID" value="TCLT_0000544501"/>
</dbReference>
<evidence type="ECO:0000256" key="5">
    <source>
        <dbReference type="ARBA" id="ARBA00023163"/>
    </source>
</evidence>
<keyword evidence="6" id="KW-0539">Nucleus</keyword>
<keyword evidence="5" id="KW-0804">Transcription</keyword>
<comment type="subcellular location">
    <subcellularLocation>
        <location evidence="1">Nucleus</location>
    </subcellularLocation>
</comment>
<dbReference type="OMA" id="ILRYDAM"/>
<gene>
    <name evidence="9" type="ORF">TCLT_LOCUS5434</name>
</gene>
<protein>
    <recommendedName>
        <fullName evidence="3">Mediator of RNA polymerase II transcription subunit 22</fullName>
    </recommendedName>
    <alternativeName>
        <fullName evidence="8">Mediator complex subunit 22</fullName>
    </alternativeName>
</protein>
<comment type="function">
    <text evidence="7">Component of the Mediator complex, a coactivator involved in the regulated transcription of nearly all RNA polymerase II-dependent genes. Mediator functions as a bridge to convey information from gene-specific regulatory proteins to the basal RNA polymerase II transcription machinery. Mediator is recruited to promoters by direct interactions with regulatory proteins and serves as a scaffold for the assembly of a functional preinitiation complex with RNA polymerase II and the general transcription factors.</text>
</comment>
<evidence type="ECO:0000256" key="2">
    <source>
        <dbReference type="ARBA" id="ARBA00005942"/>
    </source>
</evidence>
<dbReference type="OrthoDB" id="203279at2759"/>
<dbReference type="AlphaFoldDB" id="A0A0N5CYC6"/>
<dbReference type="PANTHER" id="PTHR12434:SF6">
    <property type="entry name" value="MEDIATOR OF RNA POLYMERASE II TRANSCRIPTION SUBUNIT 22"/>
    <property type="match status" value="1"/>
</dbReference>
<evidence type="ECO:0000313" key="9">
    <source>
        <dbReference type="EMBL" id="VDN02681.1"/>
    </source>
</evidence>
<proteinExistence type="inferred from homology"/>
<evidence type="ECO:0000256" key="4">
    <source>
        <dbReference type="ARBA" id="ARBA00023015"/>
    </source>
</evidence>
<keyword evidence="10" id="KW-1185">Reference proteome</keyword>
<dbReference type="PANTHER" id="PTHR12434">
    <property type="entry name" value="MEDIATOR OF RNA POLYMERASE II TRANSCRIPTION SUBUNIT 22"/>
    <property type="match status" value="1"/>
</dbReference>
<reference evidence="11" key="1">
    <citation type="submission" date="2017-02" db="UniProtKB">
        <authorList>
            <consortium name="WormBaseParasite"/>
        </authorList>
    </citation>
    <scope>IDENTIFICATION</scope>
</reference>
<dbReference type="GO" id="GO:0006357">
    <property type="term" value="P:regulation of transcription by RNA polymerase II"/>
    <property type="evidence" value="ECO:0007669"/>
    <property type="project" value="InterPro"/>
</dbReference>
<dbReference type="InterPro" id="IPR009332">
    <property type="entry name" value="Med22"/>
</dbReference>
<evidence type="ECO:0000256" key="8">
    <source>
        <dbReference type="ARBA" id="ARBA00031962"/>
    </source>
</evidence>
<evidence type="ECO:0000256" key="1">
    <source>
        <dbReference type="ARBA" id="ARBA00004123"/>
    </source>
</evidence>
<dbReference type="Pfam" id="PF06179">
    <property type="entry name" value="Med22"/>
    <property type="match status" value="1"/>
</dbReference>
<sequence>MAQTSAATVRKSGKNVATKALIVQQYKRRLKDNIRSLNDNFVNIISVAKINVDDAAHKNPSGRMSDFYTMKNETAVRAALMVRAADELFKLTHDLKEFLILHDFNFLSCAVQKAEDRAEKVLDDYILRCDALRLDTSSLVTDIDRELIDHFSVRH</sequence>